<evidence type="ECO:0008006" key="3">
    <source>
        <dbReference type="Google" id="ProtNLM"/>
    </source>
</evidence>
<gene>
    <name evidence="1" type="ORF">Pka01_13450</name>
</gene>
<proteinExistence type="predicted"/>
<name>A0A8J3LS91_9ACTN</name>
<dbReference type="EMBL" id="BONV01000004">
    <property type="protein sequence ID" value="GIG78218.1"/>
    <property type="molecule type" value="Genomic_DNA"/>
</dbReference>
<dbReference type="InterPro" id="IPR021284">
    <property type="entry name" value="DUF2750"/>
</dbReference>
<reference evidence="1 2" key="1">
    <citation type="submission" date="2021-01" db="EMBL/GenBank/DDBJ databases">
        <title>Whole genome shotgun sequence of Planotetraspora kaengkrachanensis NBRC 104272.</title>
        <authorList>
            <person name="Komaki H."/>
            <person name="Tamura T."/>
        </authorList>
    </citation>
    <scope>NUCLEOTIDE SEQUENCE [LARGE SCALE GENOMIC DNA]</scope>
    <source>
        <strain evidence="1 2">NBRC 104272</strain>
    </source>
</reference>
<dbReference type="Proteomes" id="UP000630097">
    <property type="component" value="Unassembled WGS sequence"/>
</dbReference>
<evidence type="ECO:0000313" key="2">
    <source>
        <dbReference type="Proteomes" id="UP000630097"/>
    </source>
</evidence>
<dbReference type="Pfam" id="PF11042">
    <property type="entry name" value="DUF2750"/>
    <property type="match status" value="1"/>
</dbReference>
<accession>A0A8J3LS91</accession>
<sequence>MPFWSSRSRVIKIIKNVATYAGFEPVAISLDVWVGDWLPELSQDNMLVGINWSGTRVVGWDFEVPEVIARLNAASTHQP</sequence>
<evidence type="ECO:0000313" key="1">
    <source>
        <dbReference type="EMBL" id="GIG78218.1"/>
    </source>
</evidence>
<organism evidence="1 2">
    <name type="scientific">Planotetraspora kaengkrachanensis</name>
    <dbReference type="NCBI Taxonomy" id="575193"/>
    <lineage>
        <taxon>Bacteria</taxon>
        <taxon>Bacillati</taxon>
        <taxon>Actinomycetota</taxon>
        <taxon>Actinomycetes</taxon>
        <taxon>Streptosporangiales</taxon>
        <taxon>Streptosporangiaceae</taxon>
        <taxon>Planotetraspora</taxon>
    </lineage>
</organism>
<protein>
    <recommendedName>
        <fullName evidence="3">DUF2750 domain-containing protein</fullName>
    </recommendedName>
</protein>
<dbReference type="AlphaFoldDB" id="A0A8J3LS91"/>
<comment type="caution">
    <text evidence="1">The sequence shown here is derived from an EMBL/GenBank/DDBJ whole genome shotgun (WGS) entry which is preliminary data.</text>
</comment>
<keyword evidence="2" id="KW-1185">Reference proteome</keyword>